<dbReference type="InterPro" id="IPR020568">
    <property type="entry name" value="Ribosomal_Su5_D2-typ_SF"/>
</dbReference>
<dbReference type="Pfam" id="PF13541">
    <property type="entry name" value="ChlI"/>
    <property type="match status" value="1"/>
</dbReference>
<dbReference type="RefSeq" id="WP_091780817.1">
    <property type="nucleotide sequence ID" value="NZ_LT629711.1"/>
</dbReference>
<gene>
    <name evidence="1" type="ORF">SAMN04489867_0413</name>
</gene>
<dbReference type="SUPFAM" id="SSF54211">
    <property type="entry name" value="Ribosomal protein S5 domain 2-like"/>
    <property type="match status" value="1"/>
</dbReference>
<accession>A0A1H0LVL6</accession>
<organism evidence="1 2">
    <name type="scientific">Pedococcus dokdonensis</name>
    <dbReference type="NCBI Taxonomy" id="443156"/>
    <lineage>
        <taxon>Bacteria</taxon>
        <taxon>Bacillati</taxon>
        <taxon>Actinomycetota</taxon>
        <taxon>Actinomycetes</taxon>
        <taxon>Micrococcales</taxon>
        <taxon>Intrasporangiaceae</taxon>
        <taxon>Pedococcus</taxon>
    </lineage>
</organism>
<dbReference type="Proteomes" id="UP000199077">
    <property type="component" value="Chromosome I"/>
</dbReference>
<proteinExistence type="predicted"/>
<sequence length="86" mass="8779">MSFGRTRSVTLEGLSGTVVDVEAHLSGGLPAFMLGGLPDTACAQSPNRVKAAAASIGHPLAQQRITVNLSPASIHKNGSGFDLPKP</sequence>
<dbReference type="EMBL" id="LT629711">
    <property type="protein sequence ID" value="SDO72217.1"/>
    <property type="molecule type" value="Genomic_DNA"/>
</dbReference>
<name>A0A1H0LVL6_9MICO</name>
<keyword evidence="2" id="KW-1185">Reference proteome</keyword>
<dbReference type="AlphaFoldDB" id="A0A1H0LVL6"/>
<evidence type="ECO:0000313" key="1">
    <source>
        <dbReference type="EMBL" id="SDO72217.1"/>
    </source>
</evidence>
<evidence type="ECO:0000313" key="2">
    <source>
        <dbReference type="Proteomes" id="UP000199077"/>
    </source>
</evidence>
<dbReference type="STRING" id="443156.SAMN04489867_0413"/>
<protein>
    <submittedName>
        <fullName evidence="1">Subunit ChlI of Mg-chelatase</fullName>
    </submittedName>
</protein>
<dbReference type="OrthoDB" id="9813147at2"/>
<reference evidence="2" key="1">
    <citation type="submission" date="2016-10" db="EMBL/GenBank/DDBJ databases">
        <authorList>
            <person name="Varghese N."/>
            <person name="Submissions S."/>
        </authorList>
    </citation>
    <scope>NUCLEOTIDE SEQUENCE [LARGE SCALE GENOMIC DNA]</scope>
    <source>
        <strain evidence="2">DSM 22329</strain>
    </source>
</reference>